<sequence>MLPAGYNRYFKGSKYSNLKELRVQAQGRKYRIAFLFTGERVCLLLTGDVKGGSEDKRFYKKLISEAETLYEQYLASS</sequence>
<accession>A0AAE3JHN6</accession>
<dbReference type="EMBL" id="JAINWA010000001">
    <property type="protein sequence ID" value="MCD1653173.1"/>
    <property type="molecule type" value="Genomic_DNA"/>
</dbReference>
<name>A0AAE3JHN6_9SPIR</name>
<gene>
    <name evidence="1" type="ORF">K7J14_00420</name>
</gene>
<keyword evidence="2" id="KW-1185">Reference proteome</keyword>
<comment type="caution">
    <text evidence="1">The sequence shown here is derived from an EMBL/GenBank/DDBJ whole genome shotgun (WGS) entry which is preliminary data.</text>
</comment>
<proteinExistence type="predicted"/>
<dbReference type="Proteomes" id="UP001198163">
    <property type="component" value="Unassembled WGS sequence"/>
</dbReference>
<reference evidence="1" key="1">
    <citation type="submission" date="2021-08" db="EMBL/GenBank/DDBJ databases">
        <title>Comparative analyses of Brucepasteria parasyntrophica and Teretinema zuelzerae.</title>
        <authorList>
            <person name="Song Y."/>
            <person name="Brune A."/>
        </authorList>
    </citation>
    <scope>NUCLEOTIDE SEQUENCE</scope>
    <source>
        <strain evidence="1">DSM 1903</strain>
    </source>
</reference>
<dbReference type="InterPro" id="IPR009241">
    <property type="entry name" value="HigB-like"/>
</dbReference>
<dbReference type="Pfam" id="PF05973">
    <property type="entry name" value="Gp49"/>
    <property type="match status" value="1"/>
</dbReference>
<protein>
    <submittedName>
        <fullName evidence="1">Type II toxin-antitoxin system RelE/ParE family toxin</fullName>
    </submittedName>
</protein>
<organism evidence="1 2">
    <name type="scientific">Teretinema zuelzerae</name>
    <dbReference type="NCBI Taxonomy" id="156"/>
    <lineage>
        <taxon>Bacteria</taxon>
        <taxon>Pseudomonadati</taxon>
        <taxon>Spirochaetota</taxon>
        <taxon>Spirochaetia</taxon>
        <taxon>Spirochaetales</taxon>
        <taxon>Treponemataceae</taxon>
        <taxon>Teretinema</taxon>
    </lineage>
</organism>
<evidence type="ECO:0000313" key="2">
    <source>
        <dbReference type="Proteomes" id="UP001198163"/>
    </source>
</evidence>
<evidence type="ECO:0000313" key="1">
    <source>
        <dbReference type="EMBL" id="MCD1653173.1"/>
    </source>
</evidence>
<dbReference type="AlphaFoldDB" id="A0AAE3JHN6"/>